<reference evidence="12" key="1">
    <citation type="submission" date="2015-06" db="EMBL/GenBank/DDBJ databases">
        <authorList>
            <person name="Parisi A."/>
            <person name="Chiara M."/>
            <person name="Florio D."/>
            <person name="Miccolupo A."/>
            <person name="Manzari C."/>
            <person name="Mion D."/>
            <person name="Caruso M."/>
            <person name="D'erchia A.M."/>
            <person name="Zanoni R."/>
        </authorList>
    </citation>
    <scope>NUCLEOTIDE SEQUENCE [LARGE SCALE GENOMIC DNA]</scope>
    <source>
        <strain evidence="12">73/13</strain>
    </source>
</reference>
<keyword evidence="3 8" id="KW-0545">Nucleotide biosynthesis</keyword>
<sequence length="193" mass="22394">MYVVLEGIDCVGKSTQMELLKPIYEDAIFTSEPGATQLGEHLRELLLNRPYPISSKAELLLFLADRNQHYEEILRENEQKLIISDRSIISGMAYAKNFDLDILFSLNDFALNGFFPQKAIFLRADESLLKERMGQKNLDDIEKRGTAYFINVQEKMEKVLNFLKFKIDLKILELDAKDSVENLHEKIKEFIND</sequence>
<keyword evidence="5 8" id="KW-0418">Kinase</keyword>
<comment type="similarity">
    <text evidence="1 8">Belongs to the thymidylate kinase family.</text>
</comment>
<keyword evidence="2 8" id="KW-0808">Transferase</keyword>
<dbReference type="PANTHER" id="PTHR10344:SF4">
    <property type="entry name" value="UMP-CMP KINASE 2, MITOCHONDRIAL"/>
    <property type="match status" value="1"/>
</dbReference>
<feature type="binding site" evidence="8">
    <location>
        <begin position="7"/>
        <end position="14"/>
    </location>
    <ligand>
        <name>ATP</name>
        <dbReference type="ChEBI" id="CHEBI:30616"/>
    </ligand>
</feature>
<evidence type="ECO:0000313" key="13">
    <source>
        <dbReference type="Proteomes" id="UP000811399"/>
    </source>
</evidence>
<dbReference type="Proteomes" id="UP000237472">
    <property type="component" value="Unassembled WGS sequence"/>
</dbReference>
<dbReference type="OrthoDB" id="9774907at2"/>
<dbReference type="GeneID" id="77267006"/>
<dbReference type="EC" id="2.7.4.9" evidence="8"/>
<evidence type="ECO:0000256" key="8">
    <source>
        <dbReference type="HAMAP-Rule" id="MF_00165"/>
    </source>
</evidence>
<dbReference type="InterPro" id="IPR018094">
    <property type="entry name" value="Thymidylate_kinase"/>
</dbReference>
<evidence type="ECO:0000256" key="5">
    <source>
        <dbReference type="ARBA" id="ARBA00022777"/>
    </source>
</evidence>
<keyword evidence="6 8" id="KW-0067">ATP-binding</keyword>
<dbReference type="Proteomes" id="UP000811399">
    <property type="component" value="Unassembled WGS sequence"/>
</dbReference>
<dbReference type="CDD" id="cd01672">
    <property type="entry name" value="TMPK"/>
    <property type="match status" value="1"/>
</dbReference>
<dbReference type="GO" id="GO:0004798">
    <property type="term" value="F:dTMP kinase activity"/>
    <property type="evidence" value="ECO:0007669"/>
    <property type="project" value="UniProtKB-UniRule"/>
</dbReference>
<evidence type="ECO:0000256" key="7">
    <source>
        <dbReference type="ARBA" id="ARBA00048743"/>
    </source>
</evidence>
<evidence type="ECO:0000259" key="9">
    <source>
        <dbReference type="Pfam" id="PF02223"/>
    </source>
</evidence>
<evidence type="ECO:0000256" key="4">
    <source>
        <dbReference type="ARBA" id="ARBA00022741"/>
    </source>
</evidence>
<dbReference type="GO" id="GO:0006227">
    <property type="term" value="P:dUDP biosynthetic process"/>
    <property type="evidence" value="ECO:0007669"/>
    <property type="project" value="TreeGrafter"/>
</dbReference>
<comment type="caution">
    <text evidence="11">The sequence shown here is derived from an EMBL/GenBank/DDBJ whole genome shotgun (WGS) entry which is preliminary data.</text>
</comment>
<dbReference type="GO" id="GO:0005829">
    <property type="term" value="C:cytosol"/>
    <property type="evidence" value="ECO:0007669"/>
    <property type="project" value="TreeGrafter"/>
</dbReference>
<proteinExistence type="inferred from homology"/>
<feature type="domain" description="Thymidylate kinase-like" evidence="9">
    <location>
        <begin position="5"/>
        <end position="187"/>
    </location>
</feature>
<dbReference type="GO" id="GO:0006233">
    <property type="term" value="P:dTDP biosynthetic process"/>
    <property type="evidence" value="ECO:0007669"/>
    <property type="project" value="InterPro"/>
</dbReference>
<dbReference type="HAMAP" id="MF_00165">
    <property type="entry name" value="Thymidylate_kinase"/>
    <property type="match status" value="1"/>
</dbReference>
<reference evidence="11" key="2">
    <citation type="submission" date="2015-06" db="EMBL/GenBank/DDBJ databases">
        <authorList>
            <person name="Hoefler B.C."/>
            <person name="Straight P.D."/>
        </authorList>
    </citation>
    <scope>NUCLEOTIDE SEQUENCE [LARGE SCALE GENOMIC DNA]</scope>
    <source>
        <strain evidence="11">73/13</strain>
    </source>
</reference>
<comment type="catalytic activity">
    <reaction evidence="7 8">
        <text>dTMP + ATP = dTDP + ADP</text>
        <dbReference type="Rhea" id="RHEA:13517"/>
        <dbReference type="ChEBI" id="CHEBI:30616"/>
        <dbReference type="ChEBI" id="CHEBI:58369"/>
        <dbReference type="ChEBI" id="CHEBI:63528"/>
        <dbReference type="ChEBI" id="CHEBI:456216"/>
        <dbReference type="EC" id="2.7.4.9"/>
    </reaction>
</comment>
<dbReference type="NCBIfam" id="TIGR00041">
    <property type="entry name" value="DTMP_kinase"/>
    <property type="match status" value="1"/>
</dbReference>
<keyword evidence="13" id="KW-1185">Reference proteome</keyword>
<gene>
    <name evidence="8" type="primary">tmk</name>
    <name evidence="11" type="ORF">AA994_01185</name>
    <name evidence="10" type="ORF">CVU5213_00015</name>
</gene>
<accession>A0A2G4R6I5</accession>
<reference evidence="10" key="3">
    <citation type="submission" date="2019-07" db="EMBL/GenBank/DDBJ databases">
        <authorList>
            <person name="Miller W.G."/>
        </authorList>
    </citation>
    <scope>NUCLEOTIDE SEQUENCE</scope>
    <source>
        <strain evidence="10">52/13</strain>
    </source>
</reference>
<dbReference type="InterPro" id="IPR027417">
    <property type="entry name" value="P-loop_NTPase"/>
</dbReference>
<dbReference type="EMBL" id="VJYU01000001">
    <property type="protein sequence ID" value="MBS4240131.1"/>
    <property type="molecule type" value="Genomic_DNA"/>
</dbReference>
<comment type="function">
    <text evidence="8">Phosphorylation of dTMP to form dTDP in both de novo and salvage pathways of dTTP synthesis.</text>
</comment>
<name>A0A2G4R6I5_9BACT</name>
<evidence type="ECO:0000256" key="3">
    <source>
        <dbReference type="ARBA" id="ARBA00022727"/>
    </source>
</evidence>
<dbReference type="EMBL" id="LDWY01000011">
    <property type="protein sequence ID" value="PHY92176.1"/>
    <property type="molecule type" value="Genomic_DNA"/>
</dbReference>
<evidence type="ECO:0000256" key="2">
    <source>
        <dbReference type="ARBA" id="ARBA00022679"/>
    </source>
</evidence>
<reference evidence="10 13" key="4">
    <citation type="journal article" date="2021" name="Syst. Appl. Microbiol.">
        <title>nCampylobacter vulpis sp. nov. isolated from wild red foxes.</title>
        <authorList>
            <person name="Parisi A."/>
            <person name="Chiara M."/>
            <person name="Caffara M."/>
            <person name="Mion D."/>
            <person name="Miller W.G."/>
            <person name="Caruso M."/>
            <person name="Manzari C."/>
            <person name="Florio D."/>
            <person name="Capozzi L."/>
            <person name="D'Erchia A.M."/>
            <person name="Manzulli V."/>
            <person name="Zanoni R.G."/>
        </authorList>
    </citation>
    <scope>NUCLEOTIDE SEQUENCE [LARGE SCALE GENOMIC DNA]</scope>
    <source>
        <strain evidence="10 13">52/13</strain>
    </source>
</reference>
<dbReference type="Pfam" id="PF02223">
    <property type="entry name" value="Thymidylate_kin"/>
    <property type="match status" value="1"/>
</dbReference>
<dbReference type="PANTHER" id="PTHR10344">
    <property type="entry name" value="THYMIDYLATE KINASE"/>
    <property type="match status" value="1"/>
</dbReference>
<evidence type="ECO:0000313" key="11">
    <source>
        <dbReference type="EMBL" id="PHY92176.1"/>
    </source>
</evidence>
<evidence type="ECO:0000256" key="6">
    <source>
        <dbReference type="ARBA" id="ARBA00022840"/>
    </source>
</evidence>
<evidence type="ECO:0000256" key="1">
    <source>
        <dbReference type="ARBA" id="ARBA00009776"/>
    </source>
</evidence>
<dbReference type="GO" id="GO:0006235">
    <property type="term" value="P:dTTP biosynthetic process"/>
    <property type="evidence" value="ECO:0007669"/>
    <property type="project" value="UniProtKB-UniRule"/>
</dbReference>
<evidence type="ECO:0000313" key="10">
    <source>
        <dbReference type="EMBL" id="MBS4240131.1"/>
    </source>
</evidence>
<dbReference type="SUPFAM" id="SSF52540">
    <property type="entry name" value="P-loop containing nucleoside triphosphate hydrolases"/>
    <property type="match status" value="1"/>
</dbReference>
<keyword evidence="4 8" id="KW-0547">Nucleotide-binding</keyword>
<dbReference type="InterPro" id="IPR039430">
    <property type="entry name" value="Thymidylate_kin-like_dom"/>
</dbReference>
<dbReference type="RefSeq" id="WP_099460946.1">
    <property type="nucleotide sequence ID" value="NZ_CP041617.1"/>
</dbReference>
<organism evidence="11 12">
    <name type="scientific">Campylobacter vulpis</name>
    <dbReference type="NCBI Taxonomy" id="1655500"/>
    <lineage>
        <taxon>Bacteria</taxon>
        <taxon>Pseudomonadati</taxon>
        <taxon>Campylobacterota</taxon>
        <taxon>Epsilonproteobacteria</taxon>
        <taxon>Campylobacterales</taxon>
        <taxon>Campylobacteraceae</taxon>
        <taxon>Campylobacter</taxon>
    </lineage>
</organism>
<dbReference type="GO" id="GO:0005524">
    <property type="term" value="F:ATP binding"/>
    <property type="evidence" value="ECO:0007669"/>
    <property type="project" value="UniProtKB-UniRule"/>
</dbReference>
<dbReference type="Gene3D" id="3.40.50.300">
    <property type="entry name" value="P-loop containing nucleotide triphosphate hydrolases"/>
    <property type="match status" value="1"/>
</dbReference>
<protein>
    <recommendedName>
        <fullName evidence="8">Thymidylate kinase</fullName>
        <ecNumber evidence="8">2.7.4.9</ecNumber>
    </recommendedName>
    <alternativeName>
        <fullName evidence="8">dTMP kinase</fullName>
    </alternativeName>
</protein>
<evidence type="ECO:0000313" key="12">
    <source>
        <dbReference type="Proteomes" id="UP000237472"/>
    </source>
</evidence>
<dbReference type="AlphaFoldDB" id="A0A2G4R6I5"/>